<dbReference type="CDD" id="cd16454">
    <property type="entry name" value="RING-H2_PA-TM-RING"/>
    <property type="match status" value="1"/>
</dbReference>
<dbReference type="EMBL" id="CM031823">
    <property type="protein sequence ID" value="KAG6625839.1"/>
    <property type="molecule type" value="Genomic_DNA"/>
</dbReference>
<evidence type="ECO:0000256" key="3">
    <source>
        <dbReference type="ARBA" id="ARBA00022833"/>
    </source>
</evidence>
<dbReference type="GO" id="GO:0061630">
    <property type="term" value="F:ubiquitin protein ligase activity"/>
    <property type="evidence" value="ECO:0007669"/>
    <property type="project" value="TreeGrafter"/>
</dbReference>
<dbReference type="PANTHER" id="PTHR45931">
    <property type="entry name" value="SI:CH211-59O9.10"/>
    <property type="match status" value="1"/>
</dbReference>
<organism evidence="6 7">
    <name type="scientific">Carya illinoinensis</name>
    <name type="common">Pecan</name>
    <dbReference type="NCBI Taxonomy" id="32201"/>
    <lineage>
        <taxon>Eukaryota</taxon>
        <taxon>Viridiplantae</taxon>
        <taxon>Streptophyta</taxon>
        <taxon>Embryophyta</taxon>
        <taxon>Tracheophyta</taxon>
        <taxon>Spermatophyta</taxon>
        <taxon>Magnoliopsida</taxon>
        <taxon>eudicotyledons</taxon>
        <taxon>Gunneridae</taxon>
        <taxon>Pentapetalae</taxon>
        <taxon>rosids</taxon>
        <taxon>fabids</taxon>
        <taxon>Fagales</taxon>
        <taxon>Juglandaceae</taxon>
        <taxon>Carya</taxon>
    </lineage>
</organism>
<evidence type="ECO:0000313" key="6">
    <source>
        <dbReference type="EMBL" id="KAG6625839.1"/>
    </source>
</evidence>
<gene>
    <name evidence="6" type="ORF">CIPAW_15G006300</name>
</gene>
<dbReference type="PANTHER" id="PTHR45931:SF16">
    <property type="entry name" value="RING_U-BOX SUPERFAMILY PROTEIN"/>
    <property type="match status" value="1"/>
</dbReference>
<evidence type="ECO:0000256" key="4">
    <source>
        <dbReference type="PROSITE-ProRule" id="PRU00175"/>
    </source>
</evidence>
<evidence type="ECO:0000259" key="5">
    <source>
        <dbReference type="PROSITE" id="PS50089"/>
    </source>
</evidence>
<feature type="domain" description="RING-type" evidence="5">
    <location>
        <begin position="183"/>
        <end position="227"/>
    </location>
</feature>
<dbReference type="PROSITE" id="PS50089">
    <property type="entry name" value="ZF_RING_2"/>
    <property type="match status" value="1"/>
</dbReference>
<dbReference type="SMART" id="SM00184">
    <property type="entry name" value="RING"/>
    <property type="match status" value="1"/>
</dbReference>
<dbReference type="Pfam" id="PF13639">
    <property type="entry name" value="zf-RING_2"/>
    <property type="match status" value="1"/>
</dbReference>
<name>A0A8T1N3B6_CARIL</name>
<dbReference type="GO" id="GO:0008270">
    <property type="term" value="F:zinc ion binding"/>
    <property type="evidence" value="ECO:0007669"/>
    <property type="project" value="UniProtKB-KW"/>
</dbReference>
<accession>A0A8T1N3B6</accession>
<keyword evidence="1" id="KW-0479">Metal-binding</keyword>
<dbReference type="InterPro" id="IPR051834">
    <property type="entry name" value="RING_finger_E3_ligase"/>
</dbReference>
<evidence type="ECO:0000256" key="2">
    <source>
        <dbReference type="ARBA" id="ARBA00022771"/>
    </source>
</evidence>
<sequence>MASQVVASESFGISLQMRAREVNDSGNVEIRFVGSCRELMRNQNGGYTPIHDNFNYLSIPAAFIRVPPQVLLIPEWHQRYLNSMLCLRLNLEDAPLRATVAEHISSFALQHQAVSRFGGYFMTVELNFFHNIFRDEGSSNPITSLSDRDLAPNGGASRSAIIRLMEKGSFVASKNDDQELGMCSICLEEFASSNGAEELLRLDCSHVYHRACILPWLYKSNTCPACRRQVD</sequence>
<dbReference type="GO" id="GO:0005634">
    <property type="term" value="C:nucleus"/>
    <property type="evidence" value="ECO:0007669"/>
    <property type="project" value="TreeGrafter"/>
</dbReference>
<dbReference type="InterPro" id="IPR001841">
    <property type="entry name" value="Znf_RING"/>
</dbReference>
<reference evidence="6" key="1">
    <citation type="submission" date="2020-12" db="EMBL/GenBank/DDBJ databases">
        <title>WGS assembly of Carya illinoinensis cv. Pawnee.</title>
        <authorList>
            <person name="Platts A."/>
            <person name="Shu S."/>
            <person name="Wright S."/>
            <person name="Barry K."/>
            <person name="Edger P."/>
            <person name="Pires J.C."/>
            <person name="Schmutz J."/>
        </authorList>
    </citation>
    <scope>NUCLEOTIDE SEQUENCE</scope>
    <source>
        <tissue evidence="6">Leaf</tissue>
    </source>
</reference>
<dbReference type="Proteomes" id="UP000811609">
    <property type="component" value="Chromosome 15"/>
</dbReference>
<evidence type="ECO:0000313" key="7">
    <source>
        <dbReference type="Proteomes" id="UP000811609"/>
    </source>
</evidence>
<keyword evidence="3" id="KW-0862">Zinc</keyword>
<dbReference type="AlphaFoldDB" id="A0A8T1N3B6"/>
<comment type="caution">
    <text evidence="6">The sequence shown here is derived from an EMBL/GenBank/DDBJ whole genome shotgun (WGS) entry which is preliminary data.</text>
</comment>
<dbReference type="GO" id="GO:0006511">
    <property type="term" value="P:ubiquitin-dependent protein catabolic process"/>
    <property type="evidence" value="ECO:0007669"/>
    <property type="project" value="TreeGrafter"/>
</dbReference>
<proteinExistence type="predicted"/>
<keyword evidence="2 4" id="KW-0863">Zinc-finger</keyword>
<protein>
    <recommendedName>
        <fullName evidence="5">RING-type domain-containing protein</fullName>
    </recommendedName>
</protein>
<keyword evidence="7" id="KW-1185">Reference proteome</keyword>
<evidence type="ECO:0000256" key="1">
    <source>
        <dbReference type="ARBA" id="ARBA00022723"/>
    </source>
</evidence>